<dbReference type="OrthoDB" id="9825845at2"/>
<comment type="caution">
    <text evidence="1">The sequence shown here is derived from an EMBL/GenBank/DDBJ whole genome shotgun (WGS) entry which is preliminary data.</text>
</comment>
<dbReference type="RefSeq" id="WP_106521041.1">
    <property type="nucleotide sequence ID" value="NZ_PYGD01000001.1"/>
</dbReference>
<dbReference type="EMBL" id="PYGD01000001">
    <property type="protein sequence ID" value="PSK94332.1"/>
    <property type="molecule type" value="Genomic_DNA"/>
</dbReference>
<protein>
    <recommendedName>
        <fullName evidence="3">Nucleotidyltransferase</fullName>
    </recommendedName>
</protein>
<proteinExistence type="predicted"/>
<gene>
    <name evidence="1" type="ORF">B0I18_101487</name>
</gene>
<keyword evidence="2" id="KW-1185">Reference proteome</keyword>
<name>A0A2P8DAS9_9BACT</name>
<dbReference type="Proteomes" id="UP000240572">
    <property type="component" value="Unassembled WGS sequence"/>
</dbReference>
<accession>A0A2P8DAS9</accession>
<evidence type="ECO:0000313" key="2">
    <source>
        <dbReference type="Proteomes" id="UP000240572"/>
    </source>
</evidence>
<dbReference type="AlphaFoldDB" id="A0A2P8DAS9"/>
<organism evidence="1 2">
    <name type="scientific">Taibaiella chishuiensis</name>
    <dbReference type="NCBI Taxonomy" id="1434707"/>
    <lineage>
        <taxon>Bacteria</taxon>
        <taxon>Pseudomonadati</taxon>
        <taxon>Bacteroidota</taxon>
        <taxon>Chitinophagia</taxon>
        <taxon>Chitinophagales</taxon>
        <taxon>Chitinophagaceae</taxon>
        <taxon>Taibaiella</taxon>
    </lineage>
</organism>
<reference evidence="1 2" key="1">
    <citation type="submission" date="2018-03" db="EMBL/GenBank/DDBJ databases">
        <title>Genomic Encyclopedia of Type Strains, Phase III (KMG-III): the genomes of soil and plant-associated and newly described type strains.</title>
        <authorList>
            <person name="Whitman W."/>
        </authorList>
    </citation>
    <scope>NUCLEOTIDE SEQUENCE [LARGE SCALE GENOMIC DNA]</scope>
    <source>
        <strain evidence="1 2">CGMCC 1.12700</strain>
    </source>
</reference>
<evidence type="ECO:0000313" key="1">
    <source>
        <dbReference type="EMBL" id="PSK94332.1"/>
    </source>
</evidence>
<evidence type="ECO:0008006" key="3">
    <source>
        <dbReference type="Google" id="ProtNLM"/>
    </source>
</evidence>
<sequence>MNIIIDEAEHRMLQELTQRRFLVGSRLYGTTHAASDTDYLCVYRTSAEELYSGLPNMHQFQYKDKAGNTDWNYCSELQFRKNLYSGESVIHADIVLFTDYTDRKMELCRTYKVIKAYLGFARRDLKEDNGPKLWHAARSLYCASSLLDNRLPVLDEVRRIYSERQDRAQLVHQEQALRTMANSLYDAGVLKTYAIETASHPLWQKLLASNNNKAFRY</sequence>